<accession>A0A1B8SA68</accession>
<dbReference type="Proteomes" id="UP000092668">
    <property type="component" value="Unassembled WGS sequence"/>
</dbReference>
<dbReference type="AlphaFoldDB" id="A0A1B8SA68"/>
<organism evidence="1 2">
    <name type="scientific">Mycolicibacter kumamotonensis</name>
    <dbReference type="NCBI Taxonomy" id="354243"/>
    <lineage>
        <taxon>Bacteria</taxon>
        <taxon>Bacillati</taxon>
        <taxon>Actinomycetota</taxon>
        <taxon>Actinomycetes</taxon>
        <taxon>Mycobacteriales</taxon>
        <taxon>Mycobacteriaceae</taxon>
        <taxon>Mycolicibacter</taxon>
    </lineage>
</organism>
<keyword evidence="2" id="KW-1185">Reference proteome</keyword>
<evidence type="ECO:0000313" key="1">
    <source>
        <dbReference type="EMBL" id="OBY29566.1"/>
    </source>
</evidence>
<protein>
    <submittedName>
        <fullName evidence="1">Uncharacterized protein</fullName>
    </submittedName>
</protein>
<name>A0A1B8SA68_9MYCO</name>
<sequence length="200" mass="22392">MVAALLSTISVAAGPRCSALPSDDEIIVPLPPVNVTKTNWVPKFPFPYDQTKSRVTDADIVAMGEMCQWYNGQYDILRRQIDRLQFNRVQPFGPGIISGAASDWDYSYRGTQEQADIVTANIDQSVDFLTPRVNALTRAADYASDDYFPIYEGKSFFLIWQDLSNASNGLKSHQPAWFTGAPILQFKRYGSRIGRSHVCD</sequence>
<dbReference type="EMBL" id="LFOE01000065">
    <property type="protein sequence ID" value="OBY29566.1"/>
    <property type="molecule type" value="Genomic_DNA"/>
</dbReference>
<proteinExistence type="predicted"/>
<evidence type="ECO:0000313" key="2">
    <source>
        <dbReference type="Proteomes" id="UP000092668"/>
    </source>
</evidence>
<gene>
    <name evidence="1" type="ORF">ACT18_22340</name>
</gene>
<comment type="caution">
    <text evidence="1">The sequence shown here is derived from an EMBL/GenBank/DDBJ whole genome shotgun (WGS) entry which is preliminary data.</text>
</comment>
<reference evidence="1 2" key="1">
    <citation type="submission" date="2015-06" db="EMBL/GenBank/DDBJ databases">
        <title>Genome sequence of Mycobacterium kumamotonense strain Roo.</title>
        <authorList>
            <person name="Greninger A.L."/>
            <person name="Cunningham G."/>
            <person name="Miller S."/>
        </authorList>
    </citation>
    <scope>NUCLEOTIDE SEQUENCE [LARGE SCALE GENOMIC DNA]</scope>
    <source>
        <strain evidence="1 2">Roo</strain>
    </source>
</reference>